<dbReference type="Proteomes" id="UP000607653">
    <property type="component" value="Unassembled WGS sequence"/>
</dbReference>
<accession>A0A822YQW3</accession>
<dbReference type="AlphaFoldDB" id="A0A822YQW3"/>
<dbReference type="EMBL" id="DUZY01000004">
    <property type="protein sequence ID" value="DAD34533.1"/>
    <property type="molecule type" value="Genomic_DNA"/>
</dbReference>
<proteinExistence type="predicted"/>
<evidence type="ECO:0000313" key="2">
    <source>
        <dbReference type="Proteomes" id="UP000607653"/>
    </source>
</evidence>
<evidence type="ECO:0000313" key="1">
    <source>
        <dbReference type="EMBL" id="DAD34533.1"/>
    </source>
</evidence>
<keyword evidence="2" id="KW-1185">Reference proteome</keyword>
<name>A0A822YQW3_NELNU</name>
<sequence length="65" mass="7263">MKGIMGILTFFFKADFPSHLQYPADTFISYLNTTTRIQLLKVAVVGWFIPLGRGWPACLLASGKL</sequence>
<organism evidence="1 2">
    <name type="scientific">Nelumbo nucifera</name>
    <name type="common">Sacred lotus</name>
    <dbReference type="NCBI Taxonomy" id="4432"/>
    <lineage>
        <taxon>Eukaryota</taxon>
        <taxon>Viridiplantae</taxon>
        <taxon>Streptophyta</taxon>
        <taxon>Embryophyta</taxon>
        <taxon>Tracheophyta</taxon>
        <taxon>Spermatophyta</taxon>
        <taxon>Magnoliopsida</taxon>
        <taxon>Proteales</taxon>
        <taxon>Nelumbonaceae</taxon>
        <taxon>Nelumbo</taxon>
    </lineage>
</organism>
<reference evidence="1 2" key="1">
    <citation type="journal article" date="2020" name="Mol. Biol. Evol.">
        <title>Distinct Expression and Methylation Patterns for Genes with Different Fates following a Single Whole-Genome Duplication in Flowering Plants.</title>
        <authorList>
            <person name="Shi T."/>
            <person name="Rahmani R.S."/>
            <person name="Gugger P.F."/>
            <person name="Wang M."/>
            <person name="Li H."/>
            <person name="Zhang Y."/>
            <person name="Li Z."/>
            <person name="Wang Q."/>
            <person name="Van de Peer Y."/>
            <person name="Marchal K."/>
            <person name="Chen J."/>
        </authorList>
    </citation>
    <scope>NUCLEOTIDE SEQUENCE [LARGE SCALE GENOMIC DNA]</scope>
    <source>
        <tissue evidence="1">Leaf</tissue>
    </source>
</reference>
<protein>
    <submittedName>
        <fullName evidence="1">Uncharacterized protein</fullName>
    </submittedName>
</protein>
<comment type="caution">
    <text evidence="1">The sequence shown here is derived from an EMBL/GenBank/DDBJ whole genome shotgun (WGS) entry which is preliminary data.</text>
</comment>
<gene>
    <name evidence="1" type="ORF">HUJ06_005173</name>
</gene>